<dbReference type="AlphaFoldDB" id="A0A381ZJ26"/>
<proteinExistence type="predicted"/>
<reference evidence="1" key="1">
    <citation type="submission" date="2018-05" db="EMBL/GenBank/DDBJ databases">
        <authorList>
            <person name="Lanie J.A."/>
            <person name="Ng W.-L."/>
            <person name="Kazmierczak K.M."/>
            <person name="Andrzejewski T.M."/>
            <person name="Davidsen T.M."/>
            <person name="Wayne K.J."/>
            <person name="Tettelin H."/>
            <person name="Glass J.I."/>
            <person name="Rusch D."/>
            <person name="Podicherti R."/>
            <person name="Tsui H.-C.T."/>
            <person name="Winkler M.E."/>
        </authorList>
    </citation>
    <scope>NUCLEOTIDE SEQUENCE</scope>
</reference>
<sequence>MQHRLAASAGTVSIAGTAFFWAGE</sequence>
<gene>
    <name evidence="1" type="ORF">METZ01_LOCUS141696</name>
</gene>
<evidence type="ECO:0000313" key="1">
    <source>
        <dbReference type="EMBL" id="SVA88842.1"/>
    </source>
</evidence>
<name>A0A381ZJ26_9ZZZZ</name>
<accession>A0A381ZJ26</accession>
<organism evidence="1">
    <name type="scientific">marine metagenome</name>
    <dbReference type="NCBI Taxonomy" id="408172"/>
    <lineage>
        <taxon>unclassified sequences</taxon>
        <taxon>metagenomes</taxon>
        <taxon>ecological metagenomes</taxon>
    </lineage>
</organism>
<dbReference type="EMBL" id="UINC01021389">
    <property type="protein sequence ID" value="SVA88842.1"/>
    <property type="molecule type" value="Genomic_DNA"/>
</dbReference>
<protein>
    <submittedName>
        <fullName evidence="1">Uncharacterized protein</fullName>
    </submittedName>
</protein>